<accession>A0ABN0NND0</accession>
<evidence type="ECO:0000313" key="1">
    <source>
        <dbReference type="EMBL" id="ERJ70875.1"/>
    </source>
</evidence>
<organism evidence="1 2">
    <name type="scientific">Prevotella disiens JCM 6334 = ATCC 29426</name>
    <dbReference type="NCBI Taxonomy" id="1235811"/>
    <lineage>
        <taxon>Bacteria</taxon>
        <taxon>Pseudomonadati</taxon>
        <taxon>Bacteroidota</taxon>
        <taxon>Bacteroidia</taxon>
        <taxon>Bacteroidales</taxon>
        <taxon>Prevotellaceae</taxon>
        <taxon>Prevotella</taxon>
    </lineage>
</organism>
<comment type="caution">
    <text evidence="1">The sequence shown here is derived from an EMBL/GenBank/DDBJ whole genome shotgun (WGS) entry which is preliminary data.</text>
</comment>
<evidence type="ECO:0000313" key="2">
    <source>
        <dbReference type="Proteomes" id="UP000016660"/>
    </source>
</evidence>
<keyword evidence="2" id="KW-1185">Reference proteome</keyword>
<sequence>MIPKRKRNKTMGQCPNTESALSELKTAHFIFEQLWIIFVFTTLLL</sequence>
<protein>
    <submittedName>
        <fullName evidence="1">Uncharacterized protein</fullName>
    </submittedName>
</protein>
<reference evidence="1 2" key="1">
    <citation type="submission" date="2013-06" db="EMBL/GenBank/DDBJ databases">
        <authorList>
            <person name="Weinstock G."/>
            <person name="Sodergren E."/>
            <person name="Lobos E.A."/>
            <person name="Fulton L."/>
            <person name="Fulton R."/>
            <person name="Courtney L."/>
            <person name="Fronick C."/>
            <person name="O'Laughlin M."/>
            <person name="Godfrey J."/>
            <person name="Wilson R.M."/>
            <person name="Miner T."/>
            <person name="Farmer C."/>
            <person name="Delehaunty K."/>
            <person name="Cordes M."/>
            <person name="Minx P."/>
            <person name="Tomlinson C."/>
            <person name="Chen J."/>
            <person name="Wollam A."/>
            <person name="Pepin K.H."/>
            <person name="Bhonagiri V."/>
            <person name="Zhang X."/>
            <person name="Warren W."/>
            <person name="Mitreva M."/>
            <person name="Mardis E.R."/>
            <person name="Wilson R.K."/>
        </authorList>
    </citation>
    <scope>NUCLEOTIDE SEQUENCE [LARGE SCALE GENOMIC DNA]</scope>
    <source>
        <strain evidence="1 2">ATCC 29426</strain>
    </source>
</reference>
<name>A0ABN0NND0_9BACT</name>
<dbReference type="Proteomes" id="UP000016660">
    <property type="component" value="Unassembled WGS sequence"/>
</dbReference>
<proteinExistence type="predicted"/>
<dbReference type="EMBL" id="AWUY01000351">
    <property type="protein sequence ID" value="ERJ70875.1"/>
    <property type="molecule type" value="Genomic_DNA"/>
</dbReference>
<gene>
    <name evidence="1" type="ORF">HMPREF0653_02754</name>
</gene>